<dbReference type="OrthoDB" id="7932297at2"/>
<dbReference type="AlphaFoldDB" id="D8JSH5"/>
<reference evidence="2" key="1">
    <citation type="journal article" date="2011" name="J. Bacteriol.">
        <title>Genome sequences of eight morphologically diverse alphaproteobacteria.</title>
        <authorList>
            <consortium name="US DOE Joint Genome Institute"/>
            <person name="Brown P.J."/>
            <person name="Kysela D.T."/>
            <person name="Buechlein A."/>
            <person name="Hemmerich C."/>
            <person name="Brun Y.V."/>
        </authorList>
    </citation>
    <scope>NUCLEOTIDE SEQUENCE [LARGE SCALE GENOMIC DNA]</scope>
    <source>
        <strain evidence="2">ATCC 51888 / DSM 1869 / NCIB 11706 / TK 0415</strain>
    </source>
</reference>
<dbReference type="EMBL" id="CP002083">
    <property type="protein sequence ID" value="ADJ24269.1"/>
    <property type="molecule type" value="Genomic_DNA"/>
</dbReference>
<gene>
    <name evidence="1" type="ordered locus">Hden_2473</name>
</gene>
<accession>D8JSH5</accession>
<name>D8JSH5_HYPDA</name>
<dbReference type="RefSeq" id="WP_013216428.1">
    <property type="nucleotide sequence ID" value="NC_014313.1"/>
</dbReference>
<sequence length="161" mass="17152" precursor="true">MTRQPTRPFWLGLTVGATVAVVAATSFFANSETVLRKSFATALTQAASPAKDVASITPISGSEDYWLTAMRRDDSTPITKAVAVGDQISLTLGGHNRTFAVASVSDFSPQITEIDTSAGPERFVLVTARDVKNPHERPIRFVMEIDGANATIVGSRGGRTL</sequence>
<protein>
    <submittedName>
        <fullName evidence="1">Uncharacterized protein</fullName>
    </submittedName>
</protein>
<evidence type="ECO:0000313" key="2">
    <source>
        <dbReference type="Proteomes" id="UP000002033"/>
    </source>
</evidence>
<evidence type="ECO:0000313" key="1">
    <source>
        <dbReference type="EMBL" id="ADJ24269.1"/>
    </source>
</evidence>
<dbReference type="KEGG" id="hdn:Hden_2473"/>
<keyword evidence="2" id="KW-1185">Reference proteome</keyword>
<organism evidence="1 2">
    <name type="scientific">Hyphomicrobium denitrificans (strain ATCC 51888 / DSM 1869 / NCIMB 11706 / TK 0415)</name>
    <dbReference type="NCBI Taxonomy" id="582899"/>
    <lineage>
        <taxon>Bacteria</taxon>
        <taxon>Pseudomonadati</taxon>
        <taxon>Pseudomonadota</taxon>
        <taxon>Alphaproteobacteria</taxon>
        <taxon>Hyphomicrobiales</taxon>
        <taxon>Hyphomicrobiaceae</taxon>
        <taxon>Hyphomicrobium</taxon>
    </lineage>
</organism>
<dbReference type="HOGENOM" id="CLU_1641461_0_0_5"/>
<proteinExistence type="predicted"/>
<dbReference type="Proteomes" id="UP000002033">
    <property type="component" value="Chromosome"/>
</dbReference>